<feature type="non-terminal residue" evidence="2">
    <location>
        <position position="536"/>
    </location>
</feature>
<dbReference type="Pfam" id="PF00668">
    <property type="entry name" value="Condensation"/>
    <property type="match status" value="1"/>
</dbReference>
<dbReference type="CDD" id="cd19531">
    <property type="entry name" value="LCL_NRPS-like"/>
    <property type="match status" value="1"/>
</dbReference>
<comment type="caution">
    <text evidence="2">The sequence shown here is derived from an EMBL/GenBank/DDBJ whole genome shotgun (WGS) entry which is preliminary data.</text>
</comment>
<dbReference type="Gene3D" id="3.30.559.30">
    <property type="entry name" value="Nonribosomal peptide synthetase, condensation domain"/>
    <property type="match status" value="1"/>
</dbReference>
<protein>
    <submittedName>
        <fullName evidence="2">Non-ribosomal peptide synthetase</fullName>
    </submittedName>
</protein>
<keyword evidence="3" id="KW-1185">Reference proteome</keyword>
<feature type="domain" description="Condensation" evidence="1">
    <location>
        <begin position="48"/>
        <end position="489"/>
    </location>
</feature>
<gene>
    <name evidence="2" type="ORF">EZI54_09460</name>
</gene>
<dbReference type="Proteomes" id="UP000313645">
    <property type="component" value="Unassembled WGS sequence"/>
</dbReference>
<dbReference type="SUPFAM" id="SSF56801">
    <property type="entry name" value="Acetyl-CoA synthetase-like"/>
    <property type="match status" value="1"/>
</dbReference>
<evidence type="ECO:0000313" key="2">
    <source>
        <dbReference type="EMBL" id="TBW56166.1"/>
    </source>
</evidence>
<organism evidence="2 3">
    <name type="scientific">Marinobacter halodurans</name>
    <dbReference type="NCBI Taxonomy" id="2528979"/>
    <lineage>
        <taxon>Bacteria</taxon>
        <taxon>Pseudomonadati</taxon>
        <taxon>Pseudomonadota</taxon>
        <taxon>Gammaproteobacteria</taxon>
        <taxon>Pseudomonadales</taxon>
        <taxon>Marinobacteraceae</taxon>
        <taxon>Marinobacter</taxon>
    </lineage>
</organism>
<evidence type="ECO:0000313" key="3">
    <source>
        <dbReference type="Proteomes" id="UP000313645"/>
    </source>
</evidence>
<evidence type="ECO:0000259" key="1">
    <source>
        <dbReference type="Pfam" id="PF00668"/>
    </source>
</evidence>
<dbReference type="PANTHER" id="PTHR45398">
    <property type="match status" value="1"/>
</dbReference>
<dbReference type="PANTHER" id="PTHR45398:SF1">
    <property type="entry name" value="ENZYME, PUTATIVE (JCVI)-RELATED"/>
    <property type="match status" value="1"/>
</dbReference>
<dbReference type="Gene3D" id="3.30.559.10">
    <property type="entry name" value="Chloramphenicol acetyltransferase-like domain"/>
    <property type="match status" value="1"/>
</dbReference>
<dbReference type="RefSeq" id="WP_242674403.1">
    <property type="nucleotide sequence ID" value="NZ_SJDL01000012.1"/>
</dbReference>
<dbReference type="InterPro" id="IPR001242">
    <property type="entry name" value="Condensation_dom"/>
</dbReference>
<proteinExistence type="predicted"/>
<accession>A0ABY1ZKL2</accession>
<name>A0ABY1ZKL2_9GAMM</name>
<dbReference type="InterPro" id="IPR023213">
    <property type="entry name" value="CAT-like_dom_sf"/>
</dbReference>
<dbReference type="Gene3D" id="3.40.50.980">
    <property type="match status" value="1"/>
</dbReference>
<dbReference type="SUPFAM" id="SSF52777">
    <property type="entry name" value="CoA-dependent acyltransferases"/>
    <property type="match status" value="2"/>
</dbReference>
<dbReference type="EMBL" id="SJDL01000012">
    <property type="protein sequence ID" value="TBW56166.1"/>
    <property type="molecule type" value="Genomic_DNA"/>
</dbReference>
<reference evidence="2 3" key="1">
    <citation type="submission" date="2019-02" db="EMBL/GenBank/DDBJ databases">
        <title>Marinobacter halodurans sp. nov., a marine bacterium isolated from sea tidal flat.</title>
        <authorList>
            <person name="Yoo Y."/>
            <person name="Lee D.W."/>
            <person name="Kim B.S."/>
            <person name="Kim J.-J."/>
        </authorList>
    </citation>
    <scope>NUCLEOTIDE SEQUENCE [LARGE SCALE GENOMIC DNA]</scope>
    <source>
        <strain evidence="2 3">YJ-S3-2</strain>
    </source>
</reference>
<sequence>MMPDNAMALSRRFLELSTDKRRVFLRKLQAQGLTLSALPIPQGVAGDVSPASFAQQRLWFIDQLEPGNSAYHLPGAIRLRGQLDRAALRTAFDTLAQRHQSLRTTFRVDDDGEPQQVVGPLAPVEILQLSADSEAMFRKRARDVAQQPFDLVRGPLWRVVLVRMAEDDHRLVLCLHHIIADGWSIQVMLMEFVQCYRAALNGEVSDLPPLPLQYADAALWQRRALEAGAGEADLDYWTRQLGDEPPVLELPSDRPRPARQSFRGGRHHFLLDDGLARALNALARARGTTFFTVMLAAYKVLLYRLSGQTDLSVGVPMAGRERAELEGLIGFFVNTQVLRSELDGSEPFTTVLNREREVARQAQAHQALPFEHLVDHLQPERSLSHNPLFQVLYNHQQRDAETFELMPGLHAELMPQDAGAAQFDLALHTWTFPDGRVGGNWNYAADLFDEGTVADIHHRFEGLLRHIVAAPEAAIGDYDLLTDSDRGQLVDWNATEVDYGQPEPVHRLFERQAAAHPDREALVCGDRRLGYAEFDQ</sequence>